<evidence type="ECO:0000256" key="2">
    <source>
        <dbReference type="ARBA" id="ARBA00002786"/>
    </source>
</evidence>
<evidence type="ECO:0000256" key="12">
    <source>
        <dbReference type="HAMAP-Rule" id="MF_00133"/>
    </source>
</evidence>
<feature type="modified residue" description="N6-(pyridoxal phosphate)lysine" evidence="12">
    <location>
        <position position="89"/>
    </location>
</feature>
<evidence type="ECO:0000256" key="13">
    <source>
        <dbReference type="SAM" id="Phobius"/>
    </source>
</evidence>
<dbReference type="Proteomes" id="UP000189666">
    <property type="component" value="Chromosome"/>
</dbReference>
<keyword evidence="13" id="KW-0812">Transmembrane</keyword>
<dbReference type="AlphaFoldDB" id="A0A1U9RRK4"/>
<gene>
    <name evidence="12" type="primary">trpB</name>
    <name evidence="15" type="ORF">BW244_0130</name>
</gene>
<dbReference type="EC" id="4.2.1.20" evidence="12"/>
<dbReference type="NCBIfam" id="TIGR00263">
    <property type="entry name" value="trpB"/>
    <property type="match status" value="1"/>
</dbReference>
<dbReference type="SUPFAM" id="SSF53686">
    <property type="entry name" value="Tryptophan synthase beta subunit-like PLP-dependent enzymes"/>
    <property type="match status" value="1"/>
</dbReference>
<evidence type="ECO:0000256" key="1">
    <source>
        <dbReference type="ARBA" id="ARBA00001933"/>
    </source>
</evidence>
<keyword evidence="7 12" id="KW-0822">Tryptophan biosynthesis</keyword>
<keyword evidence="13" id="KW-1133">Transmembrane helix</keyword>
<keyword evidence="13" id="KW-0472">Membrane</keyword>
<evidence type="ECO:0000256" key="3">
    <source>
        <dbReference type="ARBA" id="ARBA00004733"/>
    </source>
</evidence>
<evidence type="ECO:0000259" key="14">
    <source>
        <dbReference type="Pfam" id="PF00291"/>
    </source>
</evidence>
<comment type="pathway">
    <text evidence="3 12">Amino-acid biosynthesis; L-tryptophan biosynthesis; L-tryptophan from chorismate: step 5/5.</text>
</comment>
<dbReference type="InterPro" id="IPR036052">
    <property type="entry name" value="TrpB-like_PALP_sf"/>
</dbReference>
<reference evidence="15 16" key="1">
    <citation type="submission" date="2017-02" db="EMBL/GenBank/DDBJ databases">
        <title>Complete Genome of Candidatus Carsonella ruddii strain BC, a Nutritional Endosymbiont of Bactericera cockerelli.</title>
        <authorList>
            <person name="Riley A.B."/>
            <person name="Kim D.H."/>
            <person name="Hansen A.K."/>
        </authorList>
    </citation>
    <scope>NUCLEOTIDE SEQUENCE [LARGE SCALE GENOMIC DNA]</scope>
    <source>
        <strain evidence="15 16">BC</strain>
    </source>
</reference>
<comment type="subunit">
    <text evidence="5 12">Tetramer of two alpha and two beta chains.</text>
</comment>
<evidence type="ECO:0000313" key="16">
    <source>
        <dbReference type="Proteomes" id="UP000189666"/>
    </source>
</evidence>
<keyword evidence="9 12" id="KW-0057">Aromatic amino acid biosynthesis</keyword>
<feature type="transmembrane region" description="Helical" evidence="13">
    <location>
        <begin position="225"/>
        <end position="245"/>
    </location>
</feature>
<comment type="cofactor">
    <cofactor evidence="1 12">
        <name>pyridoxal 5'-phosphate</name>
        <dbReference type="ChEBI" id="CHEBI:597326"/>
    </cofactor>
</comment>
<dbReference type="PROSITE" id="PS00168">
    <property type="entry name" value="TRP_SYNTHASE_BETA"/>
    <property type="match status" value="1"/>
</dbReference>
<feature type="transmembrane region" description="Helical" evidence="13">
    <location>
        <begin position="265"/>
        <end position="283"/>
    </location>
</feature>
<dbReference type="GO" id="GO:0005737">
    <property type="term" value="C:cytoplasm"/>
    <property type="evidence" value="ECO:0007669"/>
    <property type="project" value="TreeGrafter"/>
</dbReference>
<keyword evidence="8 12" id="KW-0663">Pyridoxal phosphate</keyword>
<dbReference type="InterPro" id="IPR001926">
    <property type="entry name" value="TrpB-like_PALP"/>
</dbReference>
<evidence type="ECO:0000256" key="6">
    <source>
        <dbReference type="ARBA" id="ARBA00022605"/>
    </source>
</evidence>
<name>A0A1U9RRK4_CARRU</name>
<dbReference type="Pfam" id="PF00291">
    <property type="entry name" value="PALP"/>
    <property type="match status" value="1"/>
</dbReference>
<dbReference type="PANTHER" id="PTHR48077:SF3">
    <property type="entry name" value="TRYPTOPHAN SYNTHASE"/>
    <property type="match status" value="1"/>
</dbReference>
<evidence type="ECO:0000256" key="9">
    <source>
        <dbReference type="ARBA" id="ARBA00023141"/>
    </source>
</evidence>
<dbReference type="InterPro" id="IPR006654">
    <property type="entry name" value="Trp_synth_beta"/>
</dbReference>
<dbReference type="RefSeq" id="WP_231428143.1">
    <property type="nucleotide sequence ID" value="NZ_CP019943.1"/>
</dbReference>
<comment type="similarity">
    <text evidence="4 12">Belongs to the TrpB family.</text>
</comment>
<organism evidence="15 16">
    <name type="scientific">Carsonella ruddii</name>
    <dbReference type="NCBI Taxonomy" id="114186"/>
    <lineage>
        <taxon>Bacteria</taxon>
        <taxon>Pseudomonadati</taxon>
        <taxon>Pseudomonadota</taxon>
        <taxon>Gammaproteobacteria</taxon>
        <taxon>Oceanospirillales</taxon>
        <taxon>Halomonadaceae</taxon>
        <taxon>Zymobacter group</taxon>
        <taxon>Candidatus Carsonella</taxon>
    </lineage>
</organism>
<dbReference type="GO" id="GO:0004834">
    <property type="term" value="F:tryptophan synthase activity"/>
    <property type="evidence" value="ECO:0007669"/>
    <property type="project" value="UniProtKB-UniRule"/>
</dbReference>
<dbReference type="EMBL" id="CP019943">
    <property type="protein sequence ID" value="AQU89548.1"/>
    <property type="molecule type" value="Genomic_DNA"/>
</dbReference>
<dbReference type="InterPro" id="IPR006653">
    <property type="entry name" value="Trp_synth_b_CS"/>
</dbReference>
<dbReference type="UniPathway" id="UPA00035">
    <property type="reaction ID" value="UER00044"/>
</dbReference>
<evidence type="ECO:0000256" key="8">
    <source>
        <dbReference type="ARBA" id="ARBA00022898"/>
    </source>
</evidence>
<dbReference type="HAMAP" id="MF_00133">
    <property type="entry name" value="Trp_synth_beta"/>
    <property type="match status" value="1"/>
</dbReference>
<evidence type="ECO:0000256" key="10">
    <source>
        <dbReference type="ARBA" id="ARBA00023239"/>
    </source>
</evidence>
<evidence type="ECO:0000256" key="4">
    <source>
        <dbReference type="ARBA" id="ARBA00009982"/>
    </source>
</evidence>
<proteinExistence type="inferred from homology"/>
<keyword evidence="6 12" id="KW-0028">Amino-acid biosynthesis</keyword>
<dbReference type="InterPro" id="IPR023026">
    <property type="entry name" value="Trp_synth_beta/beta-like"/>
</dbReference>
<evidence type="ECO:0000256" key="7">
    <source>
        <dbReference type="ARBA" id="ARBA00022822"/>
    </source>
</evidence>
<evidence type="ECO:0000256" key="11">
    <source>
        <dbReference type="ARBA" id="ARBA00049047"/>
    </source>
</evidence>
<dbReference type="PIRSF" id="PIRSF001413">
    <property type="entry name" value="Trp_syn_beta"/>
    <property type="match status" value="1"/>
</dbReference>
<keyword evidence="10 12" id="KW-0456">Lyase</keyword>
<evidence type="ECO:0000313" key="15">
    <source>
        <dbReference type="EMBL" id="AQU89548.1"/>
    </source>
</evidence>
<feature type="domain" description="Tryptophan synthase beta chain-like PALP" evidence="14">
    <location>
        <begin position="56"/>
        <end position="372"/>
    </location>
</feature>
<evidence type="ECO:0000256" key="5">
    <source>
        <dbReference type="ARBA" id="ARBA00011270"/>
    </source>
</evidence>
<accession>A0A1U9RRK4</accession>
<comment type="function">
    <text evidence="2 12">The beta subunit is responsible for the synthesis of L-tryptophan from indole and L-serine.</text>
</comment>
<protein>
    <recommendedName>
        <fullName evidence="12">Tryptophan synthase beta chain</fullName>
        <ecNumber evidence="12">4.2.1.20</ecNumber>
    </recommendedName>
</protein>
<dbReference type="PANTHER" id="PTHR48077">
    <property type="entry name" value="TRYPTOPHAN SYNTHASE-RELATED"/>
    <property type="match status" value="1"/>
</dbReference>
<sequence>MIYPNNLGMFNIFGGKYLPELLQPLLNSLFKIYLKIIKKKKFKIEILKFFNIFIGRPTKIYYCKNISNMLKGAKIFLKREDLNFTGAHKINNAIGQTLLAKFLKKKRIICETGAGMHGVATSTSCSLFNLESIIYMGENDFKRQNINVKKIKLLGGKIFLISKGNLKEAMNEAIKDWCNNINKSYYLIGTASGPHPYPLIVRDFQSIIGYEIFQQINFKFYNKKYLIACVGGGSNCLGFFFPFLNTNFKLLAVESGGVSYKKTSSSIYFGSIGILHGNYSFILQDKYGNIKKTNSISAGLDYPGIGPEISFLFFKNKIFFIPVFNNEVLYIFKLFSKIEGIIPALETSHSLFLSFKLSKFLNYKDLILINMSGRGDKDL</sequence>
<dbReference type="Gene3D" id="3.40.50.1100">
    <property type="match status" value="2"/>
</dbReference>
<comment type="catalytic activity">
    <reaction evidence="11 12">
        <text>(1S,2R)-1-C-(indol-3-yl)glycerol 3-phosphate + L-serine = D-glyceraldehyde 3-phosphate + L-tryptophan + H2O</text>
        <dbReference type="Rhea" id="RHEA:10532"/>
        <dbReference type="ChEBI" id="CHEBI:15377"/>
        <dbReference type="ChEBI" id="CHEBI:33384"/>
        <dbReference type="ChEBI" id="CHEBI:57912"/>
        <dbReference type="ChEBI" id="CHEBI:58866"/>
        <dbReference type="ChEBI" id="CHEBI:59776"/>
        <dbReference type="EC" id="4.2.1.20"/>
    </reaction>
</comment>